<evidence type="ECO:0000256" key="2">
    <source>
        <dbReference type="SAM" id="MobiDB-lite"/>
    </source>
</evidence>
<dbReference type="Proteomes" id="UP000028999">
    <property type="component" value="Unassembled WGS sequence"/>
</dbReference>
<comment type="similarity">
    <text evidence="1">Belongs to the small heat shock protein (HSP20) family.</text>
</comment>
<keyword evidence="5" id="KW-1185">Reference proteome</keyword>
<dbReference type="CDD" id="cd00298">
    <property type="entry name" value="ACD_sHsps_p23-like"/>
    <property type="match status" value="1"/>
</dbReference>
<feature type="region of interest" description="Disordered" evidence="2">
    <location>
        <begin position="158"/>
        <end position="182"/>
    </location>
</feature>
<dbReference type="InterPro" id="IPR044656">
    <property type="entry name" value="HSP14.7/HSP23.5/HSP23.6-like"/>
</dbReference>
<proteinExistence type="inferred from homology"/>
<name>A0A078IIM1_BRANA</name>
<evidence type="ECO:0000259" key="3">
    <source>
        <dbReference type="PROSITE" id="PS01031"/>
    </source>
</evidence>
<dbReference type="PANTHER" id="PTHR46991">
    <property type="entry name" value="23.5 KDA HEAT SHOCK PROTEIN, MITOCHONDRIAL"/>
    <property type="match status" value="1"/>
</dbReference>
<dbReference type="PROSITE" id="PS01031">
    <property type="entry name" value="SHSP"/>
    <property type="match status" value="2"/>
</dbReference>
<dbReference type="PANTHER" id="PTHR46991:SF21">
    <property type="entry name" value="SHSP DOMAIN-CONTAINING PROTEIN"/>
    <property type="match status" value="1"/>
</dbReference>
<evidence type="ECO:0000256" key="1">
    <source>
        <dbReference type="PROSITE-ProRule" id="PRU00285"/>
    </source>
</evidence>
<organism evidence="4 5">
    <name type="scientific">Brassica napus</name>
    <name type="common">Rape</name>
    <dbReference type="NCBI Taxonomy" id="3708"/>
    <lineage>
        <taxon>Eukaryota</taxon>
        <taxon>Viridiplantae</taxon>
        <taxon>Streptophyta</taxon>
        <taxon>Embryophyta</taxon>
        <taxon>Tracheophyta</taxon>
        <taxon>Spermatophyta</taxon>
        <taxon>Magnoliopsida</taxon>
        <taxon>eudicotyledons</taxon>
        <taxon>Gunneridae</taxon>
        <taxon>Pentapetalae</taxon>
        <taxon>rosids</taxon>
        <taxon>malvids</taxon>
        <taxon>Brassicales</taxon>
        <taxon>Brassicaceae</taxon>
        <taxon>Brassiceae</taxon>
        <taxon>Brassica</taxon>
    </lineage>
</organism>
<dbReference type="SUPFAM" id="SSF49764">
    <property type="entry name" value="HSP20-like chaperones"/>
    <property type="match status" value="2"/>
</dbReference>
<dbReference type="InterPro" id="IPR002068">
    <property type="entry name" value="A-crystallin/Hsp20_dom"/>
</dbReference>
<dbReference type="EMBL" id="LK032947">
    <property type="protein sequence ID" value="CDY50905.1"/>
    <property type="molecule type" value="Genomic_DNA"/>
</dbReference>
<dbReference type="STRING" id="3708.A0A078IIM1"/>
<sequence>MEIRFVEPVPQSEGMYYATNNPYQVNGPKGFTEFKVLDGTAKLFVRIDFPGVSNDSVKILLDPSQKAVFVSGEAPQEMVYDASLREFGTATGLLCDCCRITDVESVLGDGVLRLILSKETIDFRVGSSCSARAYTSVRASSSLSRLIRGYDPEVAGGHPLAHLRGHGPQGHRGTGPLDPAFTGPDIVPNPLVQTGSTSAYESKQLSDGGIFLRIDMPGVPNDKFAVTVENGCVTVTGRAPAAMDDSSGREYRGNVAVVPRDYDSRRIEAFANEGVIRLIIHSI</sequence>
<dbReference type="OrthoDB" id="1042785at2759"/>
<dbReference type="Gramene" id="CDY50905">
    <property type="protein sequence ID" value="CDY50905"/>
    <property type="gene ID" value="GSBRNA2T00097750001"/>
</dbReference>
<evidence type="ECO:0000313" key="5">
    <source>
        <dbReference type="Proteomes" id="UP000028999"/>
    </source>
</evidence>
<feature type="domain" description="SHSP" evidence="3">
    <location>
        <begin position="25"/>
        <end position="140"/>
    </location>
</feature>
<dbReference type="PaxDb" id="3708-A0A078IIM1"/>
<feature type="domain" description="SHSP" evidence="3">
    <location>
        <begin position="191"/>
        <end position="283"/>
    </location>
</feature>
<dbReference type="OMA" id="FIRIDMP"/>
<protein>
    <submittedName>
        <fullName evidence="4">BnaCnng19970D protein</fullName>
    </submittedName>
</protein>
<dbReference type="InterPro" id="IPR008978">
    <property type="entry name" value="HSP20-like_chaperone"/>
</dbReference>
<evidence type="ECO:0000313" key="4">
    <source>
        <dbReference type="EMBL" id="CDY50905.1"/>
    </source>
</evidence>
<accession>A0A078IIM1</accession>
<gene>
    <name evidence="4" type="primary">BnaCnng19970D</name>
    <name evidence="4" type="ORF">GSBRNA2T00097750001</name>
</gene>
<reference evidence="4 5" key="1">
    <citation type="journal article" date="2014" name="Science">
        <title>Plant genetics. Early allopolyploid evolution in the post-Neolithic Brassica napus oilseed genome.</title>
        <authorList>
            <person name="Chalhoub B."/>
            <person name="Denoeud F."/>
            <person name="Liu S."/>
            <person name="Parkin I.A."/>
            <person name="Tang H."/>
            <person name="Wang X."/>
            <person name="Chiquet J."/>
            <person name="Belcram H."/>
            <person name="Tong C."/>
            <person name="Samans B."/>
            <person name="Correa M."/>
            <person name="Da Silva C."/>
            <person name="Just J."/>
            <person name="Falentin C."/>
            <person name="Koh C.S."/>
            <person name="Le Clainche I."/>
            <person name="Bernard M."/>
            <person name="Bento P."/>
            <person name="Noel B."/>
            <person name="Labadie K."/>
            <person name="Alberti A."/>
            <person name="Charles M."/>
            <person name="Arnaud D."/>
            <person name="Guo H."/>
            <person name="Daviaud C."/>
            <person name="Alamery S."/>
            <person name="Jabbari K."/>
            <person name="Zhao M."/>
            <person name="Edger P.P."/>
            <person name="Chelaifa H."/>
            <person name="Tack D."/>
            <person name="Lassalle G."/>
            <person name="Mestiri I."/>
            <person name="Schnel N."/>
            <person name="Le Paslier M.C."/>
            <person name="Fan G."/>
            <person name="Renault V."/>
            <person name="Bayer P.E."/>
            <person name="Golicz A.A."/>
            <person name="Manoli S."/>
            <person name="Lee T.H."/>
            <person name="Thi V.H."/>
            <person name="Chalabi S."/>
            <person name="Hu Q."/>
            <person name="Fan C."/>
            <person name="Tollenaere R."/>
            <person name="Lu Y."/>
            <person name="Battail C."/>
            <person name="Shen J."/>
            <person name="Sidebottom C.H."/>
            <person name="Wang X."/>
            <person name="Canaguier A."/>
            <person name="Chauveau A."/>
            <person name="Berard A."/>
            <person name="Deniot G."/>
            <person name="Guan M."/>
            <person name="Liu Z."/>
            <person name="Sun F."/>
            <person name="Lim Y.P."/>
            <person name="Lyons E."/>
            <person name="Town C.D."/>
            <person name="Bancroft I."/>
            <person name="Wang X."/>
            <person name="Meng J."/>
            <person name="Ma J."/>
            <person name="Pires J.C."/>
            <person name="King G.J."/>
            <person name="Brunel D."/>
            <person name="Delourme R."/>
            <person name="Renard M."/>
            <person name="Aury J.M."/>
            <person name="Adams K.L."/>
            <person name="Batley J."/>
            <person name="Snowdon R.J."/>
            <person name="Tost J."/>
            <person name="Edwards D."/>
            <person name="Zhou Y."/>
            <person name="Hua W."/>
            <person name="Sharpe A.G."/>
            <person name="Paterson A.H."/>
            <person name="Guan C."/>
            <person name="Wincker P."/>
        </authorList>
    </citation>
    <scope>NUCLEOTIDE SEQUENCE [LARGE SCALE GENOMIC DNA]</scope>
    <source>
        <strain evidence="5">cv. Darmor-bzh</strain>
    </source>
</reference>
<dbReference type="CDD" id="cd06464">
    <property type="entry name" value="ACD_sHsps-like"/>
    <property type="match status" value="1"/>
</dbReference>
<dbReference type="AlphaFoldDB" id="A0A078IIM1"/>